<feature type="compositionally biased region" description="Basic residues" evidence="2">
    <location>
        <begin position="165"/>
        <end position="185"/>
    </location>
</feature>
<dbReference type="EMBL" id="NIVC01003188">
    <property type="protein sequence ID" value="PAA52750.1"/>
    <property type="molecule type" value="Genomic_DNA"/>
</dbReference>
<feature type="compositionally biased region" description="Low complexity" evidence="2">
    <location>
        <begin position="152"/>
        <end position="164"/>
    </location>
</feature>
<keyword evidence="1" id="KW-0175">Coiled coil</keyword>
<name>A0A267DTY0_9PLAT</name>
<gene>
    <name evidence="3" type="ORF">BOX15_Mlig004310g1</name>
</gene>
<evidence type="ECO:0000256" key="1">
    <source>
        <dbReference type="SAM" id="Coils"/>
    </source>
</evidence>
<dbReference type="STRING" id="282301.A0A267DTY0"/>
<feature type="compositionally biased region" description="Basic and acidic residues" evidence="2">
    <location>
        <begin position="137"/>
        <end position="151"/>
    </location>
</feature>
<dbReference type="OrthoDB" id="166134at2759"/>
<feature type="region of interest" description="Disordered" evidence="2">
    <location>
        <begin position="137"/>
        <end position="225"/>
    </location>
</feature>
<evidence type="ECO:0000313" key="3">
    <source>
        <dbReference type="EMBL" id="PAA52750.1"/>
    </source>
</evidence>
<dbReference type="AlphaFoldDB" id="A0A267DTY0"/>
<feature type="compositionally biased region" description="Basic residues" evidence="2">
    <location>
        <begin position="261"/>
        <end position="271"/>
    </location>
</feature>
<reference evidence="3 4" key="1">
    <citation type="submission" date="2017-06" db="EMBL/GenBank/DDBJ databases">
        <title>A platform for efficient transgenesis in Macrostomum lignano, a flatworm model organism for stem cell research.</title>
        <authorList>
            <person name="Berezikov E."/>
        </authorList>
    </citation>
    <scope>NUCLEOTIDE SEQUENCE [LARGE SCALE GENOMIC DNA]</scope>
    <source>
        <strain evidence="3">DV1</strain>
        <tissue evidence="3">Whole organism</tissue>
    </source>
</reference>
<sequence>MPASPISELYRQMRVAMLKAGDLLSEYEPMAASLRRGEDSYNLAHVSELRMQIRQLLDQIDAVSLRIASLSARAQTPDPDEASDNTAGLQKQLRQQQLAKEARVERAIRAYAVAFVREGLLIVACLPTPDQLRELRAQRAEQQRREAEARRAAAAAKEQQQRSRAAPRQRRLRHRLRRAPSWRPRRVADQQRPSGPARTKKRRTRCSSRLATCATSSTRPGRPAALTRFARWRPTWLSCWPSCTPGRRRSGDRRTPLPTSRRPRRRRRRRGIPSNRKFA</sequence>
<comment type="caution">
    <text evidence="3">The sequence shown here is derived from an EMBL/GenBank/DDBJ whole genome shotgun (WGS) entry which is preliminary data.</text>
</comment>
<evidence type="ECO:0000313" key="4">
    <source>
        <dbReference type="Proteomes" id="UP000215902"/>
    </source>
</evidence>
<dbReference type="Proteomes" id="UP000215902">
    <property type="component" value="Unassembled WGS sequence"/>
</dbReference>
<feature type="coiled-coil region" evidence="1">
    <location>
        <begin position="46"/>
        <end position="73"/>
    </location>
</feature>
<protein>
    <submittedName>
        <fullName evidence="3">Uncharacterized protein</fullName>
    </submittedName>
</protein>
<keyword evidence="4" id="KW-1185">Reference proteome</keyword>
<feature type="region of interest" description="Disordered" evidence="2">
    <location>
        <begin position="243"/>
        <end position="279"/>
    </location>
</feature>
<evidence type="ECO:0000256" key="2">
    <source>
        <dbReference type="SAM" id="MobiDB-lite"/>
    </source>
</evidence>
<organism evidence="3 4">
    <name type="scientific">Macrostomum lignano</name>
    <dbReference type="NCBI Taxonomy" id="282301"/>
    <lineage>
        <taxon>Eukaryota</taxon>
        <taxon>Metazoa</taxon>
        <taxon>Spiralia</taxon>
        <taxon>Lophotrochozoa</taxon>
        <taxon>Platyhelminthes</taxon>
        <taxon>Rhabditophora</taxon>
        <taxon>Macrostomorpha</taxon>
        <taxon>Macrostomida</taxon>
        <taxon>Macrostomidae</taxon>
        <taxon>Macrostomum</taxon>
    </lineage>
</organism>
<proteinExistence type="predicted"/>
<accession>A0A267DTY0</accession>